<dbReference type="Pfam" id="PF00160">
    <property type="entry name" value="Pro_isomerase"/>
    <property type="match status" value="1"/>
</dbReference>
<gene>
    <name evidence="4" type="primary">ppiB_2</name>
    <name evidence="4" type="ORF">Pa4123_72900</name>
</gene>
<feature type="compositionally biased region" description="Polar residues" evidence="2">
    <location>
        <begin position="96"/>
        <end position="108"/>
    </location>
</feature>
<dbReference type="PANTHER" id="PTHR45625">
    <property type="entry name" value="PEPTIDYL-PROLYL CIS-TRANS ISOMERASE-RELATED"/>
    <property type="match status" value="1"/>
</dbReference>
<keyword evidence="5" id="KW-1185">Reference proteome</keyword>
<name>A0ABQ5R722_9ACTN</name>
<evidence type="ECO:0000313" key="4">
    <source>
        <dbReference type="EMBL" id="GLI02013.1"/>
    </source>
</evidence>
<protein>
    <submittedName>
        <fullName evidence="4">Peptidyl-prolyl cis-trans isomerase</fullName>
    </submittedName>
</protein>
<feature type="region of interest" description="Disordered" evidence="2">
    <location>
        <begin position="278"/>
        <end position="303"/>
    </location>
</feature>
<evidence type="ECO:0000256" key="1">
    <source>
        <dbReference type="ARBA" id="ARBA00002388"/>
    </source>
</evidence>
<comment type="function">
    <text evidence="1">PPIases accelerate the folding of proteins. It catalyzes the cis-trans isomerization of proline imidic peptide bonds in oligopeptides.</text>
</comment>
<dbReference type="InterPro" id="IPR029000">
    <property type="entry name" value="Cyclophilin-like_dom_sf"/>
</dbReference>
<comment type="caution">
    <text evidence="4">The sequence shown here is derived from an EMBL/GenBank/DDBJ whole genome shotgun (WGS) entry which is preliminary data.</text>
</comment>
<feature type="region of interest" description="Disordered" evidence="2">
    <location>
        <begin position="80"/>
        <end position="108"/>
    </location>
</feature>
<accession>A0ABQ5R722</accession>
<dbReference type="EMBL" id="BSDI01000052">
    <property type="protein sequence ID" value="GLI02013.1"/>
    <property type="molecule type" value="Genomic_DNA"/>
</dbReference>
<proteinExistence type="predicted"/>
<organism evidence="4 5">
    <name type="scientific">Phytohabitans aurantiacus</name>
    <dbReference type="NCBI Taxonomy" id="3016789"/>
    <lineage>
        <taxon>Bacteria</taxon>
        <taxon>Bacillati</taxon>
        <taxon>Actinomycetota</taxon>
        <taxon>Actinomycetes</taxon>
        <taxon>Micromonosporales</taxon>
        <taxon>Micromonosporaceae</taxon>
    </lineage>
</organism>
<sequence length="303" mass="30996">MRVPSSKTRQRKLARAKYDRQMARKAASARRKRRLQAGIGSALALLLIVFGTVWLLGGFDSDPKTPEAADLCSWTPQDGSANTNLKDVGTPPTKDLPNTGTRPMTITTNQGAPVTVTLDVASAPCSSASFAYLAGKGFFDNTKCHELTAEGALRCGDPSGTGQGGATYSFFNENVPAAPEPSPSASPAPAQAPLYPKGTVALISNAATGGGNGSQFLIFFKDFTTSSPTYPIIGTVTAGLDVVEKIGALGAVDNGSGEKIKPAQDVIIQSLTVGEAATPAPSASVPATPTAPTASPSPTTGQS</sequence>
<dbReference type="Gene3D" id="2.40.100.10">
    <property type="entry name" value="Cyclophilin-like"/>
    <property type="match status" value="1"/>
</dbReference>
<feature type="region of interest" description="Disordered" evidence="2">
    <location>
        <begin position="1"/>
        <end position="30"/>
    </location>
</feature>
<evidence type="ECO:0000259" key="3">
    <source>
        <dbReference type="PROSITE" id="PS50072"/>
    </source>
</evidence>
<dbReference type="InterPro" id="IPR044666">
    <property type="entry name" value="Cyclophilin_A-like"/>
</dbReference>
<dbReference type="Proteomes" id="UP001144280">
    <property type="component" value="Unassembled WGS sequence"/>
</dbReference>
<dbReference type="SUPFAM" id="SSF50891">
    <property type="entry name" value="Cyclophilin-like"/>
    <property type="match status" value="1"/>
</dbReference>
<dbReference type="PROSITE" id="PS50072">
    <property type="entry name" value="CSA_PPIASE_2"/>
    <property type="match status" value="1"/>
</dbReference>
<keyword evidence="4" id="KW-0413">Isomerase</keyword>
<evidence type="ECO:0000256" key="2">
    <source>
        <dbReference type="SAM" id="MobiDB-lite"/>
    </source>
</evidence>
<feature type="domain" description="PPIase cyclophilin-type" evidence="3">
    <location>
        <begin position="101"/>
        <end position="273"/>
    </location>
</feature>
<reference evidence="4" key="1">
    <citation type="submission" date="2022-12" db="EMBL/GenBank/DDBJ databases">
        <title>New Phytohabitans aurantiacus sp. RD004123 nov., an actinomycete isolated from soil.</title>
        <authorList>
            <person name="Triningsih D.W."/>
            <person name="Harunari E."/>
            <person name="Igarashi Y."/>
        </authorList>
    </citation>
    <scope>NUCLEOTIDE SEQUENCE</scope>
    <source>
        <strain evidence="4">RD004123</strain>
    </source>
</reference>
<dbReference type="PANTHER" id="PTHR45625:SF3">
    <property type="entry name" value="PEPTIDYL-PROLYL CIS-TRANS ISOMERASE B-RELATED"/>
    <property type="match status" value="1"/>
</dbReference>
<dbReference type="InterPro" id="IPR002130">
    <property type="entry name" value="Cyclophilin-type_PPIase_dom"/>
</dbReference>
<evidence type="ECO:0000313" key="5">
    <source>
        <dbReference type="Proteomes" id="UP001144280"/>
    </source>
</evidence>
<dbReference type="GO" id="GO:0016853">
    <property type="term" value="F:isomerase activity"/>
    <property type="evidence" value="ECO:0007669"/>
    <property type="project" value="UniProtKB-KW"/>
</dbReference>